<dbReference type="AlphaFoldDB" id="A0A4Q9NDU1"/>
<keyword evidence="2" id="KW-0804">Transcription</keyword>
<dbReference type="GO" id="GO:0005666">
    <property type="term" value="C:RNA polymerase III complex"/>
    <property type="evidence" value="ECO:0007669"/>
    <property type="project" value="InterPro"/>
</dbReference>
<name>A0A4Q9NDU1_9APHY</name>
<dbReference type="Proteomes" id="UP000292082">
    <property type="component" value="Unassembled WGS sequence"/>
</dbReference>
<accession>A0A4Q9NDU1</accession>
<comment type="subcellular location">
    <subcellularLocation>
        <location evidence="1">Nucleus</location>
    </subcellularLocation>
</comment>
<proteinExistence type="predicted"/>
<keyword evidence="3" id="KW-0539">Nucleus</keyword>
<protein>
    <submittedName>
        <fullName evidence="4">Uncharacterized protein</fullName>
    </submittedName>
</protein>
<evidence type="ECO:0000313" key="4">
    <source>
        <dbReference type="EMBL" id="TBU59505.1"/>
    </source>
</evidence>
<evidence type="ECO:0000256" key="3">
    <source>
        <dbReference type="ARBA" id="ARBA00023242"/>
    </source>
</evidence>
<dbReference type="InterPro" id="IPR007832">
    <property type="entry name" value="RNA_pol_Rpc34"/>
</dbReference>
<dbReference type="PANTHER" id="PTHR12780">
    <property type="entry name" value="RNA POLYMERASE III DNA DIRECTED , 39KD SUBUNIT-RELATED"/>
    <property type="match status" value="1"/>
</dbReference>
<evidence type="ECO:0000256" key="2">
    <source>
        <dbReference type="ARBA" id="ARBA00023163"/>
    </source>
</evidence>
<keyword evidence="5" id="KW-1185">Reference proteome</keyword>
<evidence type="ECO:0000313" key="5">
    <source>
        <dbReference type="Proteomes" id="UP000292082"/>
    </source>
</evidence>
<organism evidence="4 5">
    <name type="scientific">Dichomitus squalens</name>
    <dbReference type="NCBI Taxonomy" id="114155"/>
    <lineage>
        <taxon>Eukaryota</taxon>
        <taxon>Fungi</taxon>
        <taxon>Dikarya</taxon>
        <taxon>Basidiomycota</taxon>
        <taxon>Agaricomycotina</taxon>
        <taxon>Agaricomycetes</taxon>
        <taxon>Polyporales</taxon>
        <taxon>Polyporaceae</taxon>
        <taxon>Dichomitus</taxon>
    </lineage>
</organism>
<sequence length="95" mass="10937">MTQKQLIKTVNDVWHPMYKISMLAHPEPSVELTGGTVYIDKEQDTEFIKLWSDVCLEIVRDRLSSSPETANGASGRKVFVHHRVFRRSPRRGHSC</sequence>
<dbReference type="GO" id="GO:0006383">
    <property type="term" value="P:transcription by RNA polymerase III"/>
    <property type="evidence" value="ECO:0007669"/>
    <property type="project" value="InterPro"/>
</dbReference>
<reference evidence="4 5" key="1">
    <citation type="submission" date="2019-01" db="EMBL/GenBank/DDBJ databases">
        <title>Draft genome sequences of three monokaryotic isolates of the white-rot basidiomycete fungus Dichomitus squalens.</title>
        <authorList>
            <consortium name="DOE Joint Genome Institute"/>
            <person name="Lopez S.C."/>
            <person name="Andreopoulos B."/>
            <person name="Pangilinan J."/>
            <person name="Lipzen A."/>
            <person name="Riley R."/>
            <person name="Ahrendt S."/>
            <person name="Ng V."/>
            <person name="Barry K."/>
            <person name="Daum C."/>
            <person name="Grigoriev I.V."/>
            <person name="Hilden K.S."/>
            <person name="Makela M.R."/>
            <person name="de Vries R.P."/>
        </authorList>
    </citation>
    <scope>NUCLEOTIDE SEQUENCE [LARGE SCALE GENOMIC DNA]</scope>
    <source>
        <strain evidence="4 5">CBS 464.89</strain>
    </source>
</reference>
<evidence type="ECO:0000256" key="1">
    <source>
        <dbReference type="ARBA" id="ARBA00004123"/>
    </source>
</evidence>
<dbReference type="EMBL" id="ML145113">
    <property type="protein sequence ID" value="TBU59505.1"/>
    <property type="molecule type" value="Genomic_DNA"/>
</dbReference>
<gene>
    <name evidence="4" type="ORF">BD310DRAFT_924829</name>
</gene>
<dbReference type="InterPro" id="IPR016049">
    <property type="entry name" value="RNA_pol_Rpc34-like"/>
</dbReference>
<dbReference type="STRING" id="114155.A0A4Q9NDU1"/>
<dbReference type="Pfam" id="PF05158">
    <property type="entry name" value="RNA_pol_Rpc34"/>
    <property type="match status" value="1"/>
</dbReference>